<gene>
    <name evidence="1" type="ORF">TSPGSL018_6446</name>
</gene>
<proteinExistence type="predicted"/>
<protein>
    <submittedName>
        <fullName evidence="1">Uncharacterized protein</fullName>
    </submittedName>
</protein>
<dbReference type="EMBL" id="GBEZ01002993">
    <property type="protein sequence ID" value="JAC82108.1"/>
    <property type="molecule type" value="Transcribed_RNA"/>
</dbReference>
<evidence type="ECO:0000313" key="1">
    <source>
        <dbReference type="EMBL" id="JAC82108.1"/>
    </source>
</evidence>
<sequence>RGCDKGVRCDRSLGCVSTTWGDAPGSTSRSLTPIRSPALSVLPADSPLTWMCGVMVFAQRRLALASRLCLFGPTV</sequence>
<feature type="non-terminal residue" evidence="1">
    <location>
        <position position="1"/>
    </location>
</feature>
<name>A0A061SCX6_9CHLO</name>
<organism evidence="1">
    <name type="scientific">Tetraselmis sp. GSL018</name>
    <dbReference type="NCBI Taxonomy" id="582737"/>
    <lineage>
        <taxon>Eukaryota</taxon>
        <taxon>Viridiplantae</taxon>
        <taxon>Chlorophyta</taxon>
        <taxon>core chlorophytes</taxon>
        <taxon>Chlorodendrophyceae</taxon>
        <taxon>Chlorodendrales</taxon>
        <taxon>Chlorodendraceae</taxon>
        <taxon>Tetraselmis</taxon>
    </lineage>
</organism>
<dbReference type="AlphaFoldDB" id="A0A061SCX6"/>
<feature type="non-terminal residue" evidence="1">
    <location>
        <position position="75"/>
    </location>
</feature>
<accession>A0A061SCX6</accession>
<reference evidence="1" key="1">
    <citation type="submission" date="2014-05" db="EMBL/GenBank/DDBJ databases">
        <title>The transcriptome of the halophilic microalga Tetraselmis sp. GSL018 isolated from the Great Salt Lake, Utah.</title>
        <authorList>
            <person name="Jinkerson R.E."/>
            <person name="D'Adamo S."/>
            <person name="Posewitz M.C."/>
        </authorList>
    </citation>
    <scope>NUCLEOTIDE SEQUENCE</scope>
    <source>
        <strain evidence="1">GSL018</strain>
    </source>
</reference>